<name>D5SIJ6_STRCL</name>
<keyword evidence="3" id="KW-1185">Reference proteome</keyword>
<evidence type="ECO:0008006" key="4">
    <source>
        <dbReference type="Google" id="ProtNLM"/>
    </source>
</evidence>
<proteinExistence type="predicted"/>
<sequence length="95" mass="10068">MTTAQDPSQAGDDTALKTAVARRARRARRAVRTVVPAVRGVAACTGRWKLFDAAENTNPPPAVRIEAAAICAACPLRATCGFRVTVRARDLPPTP</sequence>
<protein>
    <recommendedName>
        <fullName evidence="4">4Fe-4S Wbl-type domain-containing protein</fullName>
    </recommendedName>
</protein>
<dbReference type="Proteomes" id="UP000002357">
    <property type="component" value="Plasmid pSCL4"/>
</dbReference>
<keyword evidence="2" id="KW-0614">Plasmid</keyword>
<dbReference type="RefSeq" id="WP_003962994.1">
    <property type="nucleotide sequence ID" value="NZ_CM000914.1"/>
</dbReference>
<feature type="region of interest" description="Disordered" evidence="1">
    <location>
        <begin position="1"/>
        <end position="21"/>
    </location>
</feature>
<evidence type="ECO:0000256" key="1">
    <source>
        <dbReference type="SAM" id="MobiDB-lite"/>
    </source>
</evidence>
<evidence type="ECO:0000313" key="3">
    <source>
        <dbReference type="Proteomes" id="UP000002357"/>
    </source>
</evidence>
<organism evidence="2 3">
    <name type="scientific">Streptomyces clavuligerus</name>
    <dbReference type="NCBI Taxonomy" id="1901"/>
    <lineage>
        <taxon>Bacteria</taxon>
        <taxon>Bacillati</taxon>
        <taxon>Actinomycetota</taxon>
        <taxon>Actinomycetes</taxon>
        <taxon>Kitasatosporales</taxon>
        <taxon>Streptomycetaceae</taxon>
        <taxon>Streptomyces</taxon>
    </lineage>
</organism>
<dbReference type="AlphaFoldDB" id="D5SIJ6"/>
<reference evidence="2 3" key="1">
    <citation type="journal article" date="2010" name="Genome Biol. Evol.">
        <title>The sequence of a 1.8-mb bacterial linear plasmid reveals a rich evolutionary reservoir of secondary metabolic pathways.</title>
        <authorList>
            <person name="Medema M.H."/>
            <person name="Trefzer A."/>
            <person name="Kovalchuk A."/>
            <person name="van den Berg M."/>
            <person name="Mueller U."/>
            <person name="Heijne W."/>
            <person name="Wu L."/>
            <person name="Alam M.T."/>
            <person name="Ronning C.M."/>
            <person name="Nierman W.C."/>
            <person name="Bovenberg R.A.L."/>
            <person name="Breitling R."/>
            <person name="Takano E."/>
        </authorList>
    </citation>
    <scope>NUCLEOTIDE SEQUENCE [LARGE SCALE GENOMIC DNA]</scope>
    <source>
        <strain evidence="3">ATCC 27064 / DSM 738 / JCM 4710 / NBRC 13307 / NCIMB 12785 / NRRL 3585 / VKM Ac-602</strain>
        <plasmid evidence="2">pSCL4</plasmid>
    </source>
</reference>
<evidence type="ECO:0000313" key="2">
    <source>
        <dbReference type="EMBL" id="EFG03739.2"/>
    </source>
</evidence>
<dbReference type="GeneID" id="93733449"/>
<dbReference type="EMBL" id="CM000914">
    <property type="protein sequence ID" value="EFG03739.2"/>
    <property type="molecule type" value="Genomic_DNA"/>
</dbReference>
<geneLocation type="plasmid" evidence="2 3">
    <name>pSCL4</name>
</geneLocation>
<accession>D5SIJ6</accession>
<gene>
    <name evidence="2" type="ORF">SCLAV_p0248</name>
</gene>